<feature type="region of interest" description="Disordered" evidence="1">
    <location>
        <begin position="1"/>
        <end position="26"/>
    </location>
</feature>
<sequence length="236" mass="26365">MAGVSKRLDQIESSRQNHHPIGINTNDIVPHVPITAQVLPPGTSHGVPFHLSDHCETAPPPAASVLPPIVATIDDTRLTEQEARVERLEAKMRQIRLQDGDESWRPSDRGQMSLFLPLSIVRGQRWLDLKSLIYATFSVEEAIALGLWTDTTPSPDSKGKNPFGSSSRPGEVGSISYQHQRPAHHSPYRPPTIRAHFSHPQYQYQPVYVQKPYIALTNIQPRPPHPRATTHPPPRP</sequence>
<evidence type="ECO:0000256" key="1">
    <source>
        <dbReference type="SAM" id="MobiDB-lite"/>
    </source>
</evidence>
<accession>A0A438CMK4</accession>
<proteinExistence type="predicted"/>
<protein>
    <submittedName>
        <fullName evidence="2">Uncharacterized protein</fullName>
    </submittedName>
</protein>
<evidence type="ECO:0000313" key="3">
    <source>
        <dbReference type="Proteomes" id="UP000288805"/>
    </source>
</evidence>
<name>A0A438CMK4_VITVI</name>
<feature type="region of interest" description="Disordered" evidence="1">
    <location>
        <begin position="149"/>
        <end position="194"/>
    </location>
</feature>
<reference evidence="2 3" key="1">
    <citation type="journal article" date="2018" name="PLoS Genet.">
        <title>Population sequencing reveals clonal diversity and ancestral inbreeding in the grapevine cultivar Chardonnay.</title>
        <authorList>
            <person name="Roach M.J."/>
            <person name="Johnson D.L."/>
            <person name="Bohlmann J."/>
            <person name="van Vuuren H.J."/>
            <person name="Jones S.J."/>
            <person name="Pretorius I.S."/>
            <person name="Schmidt S.A."/>
            <person name="Borneman A.R."/>
        </authorList>
    </citation>
    <scope>NUCLEOTIDE SEQUENCE [LARGE SCALE GENOMIC DNA]</scope>
    <source>
        <strain evidence="3">cv. Chardonnay</strain>
        <tissue evidence="2">Leaf</tissue>
    </source>
</reference>
<dbReference type="EMBL" id="QGNW01002173">
    <property type="protein sequence ID" value="RVW24442.1"/>
    <property type="molecule type" value="Genomic_DNA"/>
</dbReference>
<feature type="compositionally biased region" description="Basic and acidic residues" evidence="1">
    <location>
        <begin position="1"/>
        <end position="12"/>
    </location>
</feature>
<gene>
    <name evidence="2" type="ORF">CK203_093205</name>
</gene>
<dbReference type="AlphaFoldDB" id="A0A438CMK4"/>
<comment type="caution">
    <text evidence="2">The sequence shown here is derived from an EMBL/GenBank/DDBJ whole genome shotgun (WGS) entry which is preliminary data.</text>
</comment>
<organism evidence="2 3">
    <name type="scientific">Vitis vinifera</name>
    <name type="common">Grape</name>
    <dbReference type="NCBI Taxonomy" id="29760"/>
    <lineage>
        <taxon>Eukaryota</taxon>
        <taxon>Viridiplantae</taxon>
        <taxon>Streptophyta</taxon>
        <taxon>Embryophyta</taxon>
        <taxon>Tracheophyta</taxon>
        <taxon>Spermatophyta</taxon>
        <taxon>Magnoliopsida</taxon>
        <taxon>eudicotyledons</taxon>
        <taxon>Gunneridae</taxon>
        <taxon>Pentapetalae</taxon>
        <taxon>rosids</taxon>
        <taxon>Vitales</taxon>
        <taxon>Vitaceae</taxon>
        <taxon>Viteae</taxon>
        <taxon>Vitis</taxon>
    </lineage>
</organism>
<evidence type="ECO:0000313" key="2">
    <source>
        <dbReference type="EMBL" id="RVW24442.1"/>
    </source>
</evidence>
<dbReference type="Proteomes" id="UP000288805">
    <property type="component" value="Unassembled WGS sequence"/>
</dbReference>